<dbReference type="PROSITE" id="PS00463">
    <property type="entry name" value="ZN2_CY6_FUNGAL_1"/>
    <property type="match status" value="1"/>
</dbReference>
<dbReference type="Proteomes" id="UP001148614">
    <property type="component" value="Unassembled WGS sequence"/>
</dbReference>
<dbReference type="PANTHER" id="PTHR47338">
    <property type="entry name" value="ZN(II)2CYS6 TRANSCRIPTION FACTOR (EUROFUNG)-RELATED"/>
    <property type="match status" value="1"/>
</dbReference>
<reference evidence="8" key="1">
    <citation type="submission" date="2022-07" db="EMBL/GenBank/DDBJ databases">
        <title>Genome Sequence of Xylaria arbuscula.</title>
        <authorList>
            <person name="Buettner E."/>
        </authorList>
    </citation>
    <scope>NUCLEOTIDE SEQUENCE</scope>
    <source>
        <strain evidence="8">VT107</strain>
    </source>
</reference>
<keyword evidence="3" id="KW-0805">Transcription regulation</keyword>
<dbReference type="SMART" id="SM00066">
    <property type="entry name" value="GAL4"/>
    <property type="match status" value="1"/>
</dbReference>
<keyword evidence="4" id="KW-0804">Transcription</keyword>
<evidence type="ECO:0000256" key="1">
    <source>
        <dbReference type="ARBA" id="ARBA00004123"/>
    </source>
</evidence>
<keyword evidence="5" id="KW-0539">Nucleus</keyword>
<dbReference type="GO" id="GO:0000981">
    <property type="term" value="F:DNA-binding transcription factor activity, RNA polymerase II-specific"/>
    <property type="evidence" value="ECO:0007669"/>
    <property type="project" value="InterPro"/>
</dbReference>
<dbReference type="Gene3D" id="4.10.240.10">
    <property type="entry name" value="Zn(2)-C6 fungal-type DNA-binding domain"/>
    <property type="match status" value="1"/>
</dbReference>
<gene>
    <name evidence="8" type="ORF">NPX13_g219</name>
</gene>
<evidence type="ECO:0000256" key="4">
    <source>
        <dbReference type="ARBA" id="ARBA00023163"/>
    </source>
</evidence>
<feature type="region of interest" description="Disordered" evidence="6">
    <location>
        <begin position="314"/>
        <end position="343"/>
    </location>
</feature>
<name>A0A9W8NPM7_9PEZI</name>
<dbReference type="InterPro" id="IPR050815">
    <property type="entry name" value="TF_fung"/>
</dbReference>
<protein>
    <recommendedName>
        <fullName evidence="7">Zn(2)-C6 fungal-type domain-containing protein</fullName>
    </recommendedName>
</protein>
<dbReference type="VEuPathDB" id="FungiDB:F4678DRAFT_34416"/>
<evidence type="ECO:0000313" key="8">
    <source>
        <dbReference type="EMBL" id="KAJ3580333.1"/>
    </source>
</evidence>
<dbReference type="EMBL" id="JANPWZ010000013">
    <property type="protein sequence ID" value="KAJ3580333.1"/>
    <property type="molecule type" value="Genomic_DNA"/>
</dbReference>
<evidence type="ECO:0000256" key="5">
    <source>
        <dbReference type="ARBA" id="ARBA00023242"/>
    </source>
</evidence>
<comment type="subcellular location">
    <subcellularLocation>
        <location evidence="1">Nucleus</location>
    </subcellularLocation>
</comment>
<dbReference type="GO" id="GO:0005634">
    <property type="term" value="C:nucleus"/>
    <property type="evidence" value="ECO:0007669"/>
    <property type="project" value="UniProtKB-SubCell"/>
</dbReference>
<comment type="caution">
    <text evidence="8">The sequence shown here is derived from an EMBL/GenBank/DDBJ whole genome shotgun (WGS) entry which is preliminary data.</text>
</comment>
<dbReference type="InterPro" id="IPR036864">
    <property type="entry name" value="Zn2-C6_fun-type_DNA-bd_sf"/>
</dbReference>
<sequence>MFCTLKHNSLSDEAYTFETTTPPFSRKREGRLAKIACTNCRISKLKCSGEQHGCQRCLAKKIECCYPSPPRGNSHKKTQSQAQSQVRARAPAAASARTPAPTPPETPQFQSQSRPSSAPVDATIDDDFVTIISNQETTYGSTMDDLDLSLGGFEVSDFTTPESIPRLLSDGEYMDPSDAMRSWQQPFTFTPEEIKSPWNSTPERDDIVFSTDSKTSTLVSTPATSDSSCSCFSQAVSTYEAIEVAVWGQNELWRNADDMLRYQKKALIECEELLECRRCTGQSAYTMLLLSMCRRILTTLGDLCQGASWGSSNTIRNQEHGPDDRKRRKCGEDGDGADESRSRGYGISIRNRQLDDDDEHLVLQSLLTARVARLGRLISTLDRIVSEHSWPAHKAIIQDLQTGLATNSFIVEKSRIPWAT</sequence>
<dbReference type="PROSITE" id="PS50048">
    <property type="entry name" value="ZN2_CY6_FUNGAL_2"/>
    <property type="match status" value="1"/>
</dbReference>
<dbReference type="PANTHER" id="PTHR47338:SF5">
    <property type="entry name" value="ZN(II)2CYS6 TRANSCRIPTION FACTOR (EUROFUNG)"/>
    <property type="match status" value="1"/>
</dbReference>
<dbReference type="InterPro" id="IPR001138">
    <property type="entry name" value="Zn2Cys6_DnaBD"/>
</dbReference>
<organism evidence="8 9">
    <name type="scientific">Xylaria arbuscula</name>
    <dbReference type="NCBI Taxonomy" id="114810"/>
    <lineage>
        <taxon>Eukaryota</taxon>
        <taxon>Fungi</taxon>
        <taxon>Dikarya</taxon>
        <taxon>Ascomycota</taxon>
        <taxon>Pezizomycotina</taxon>
        <taxon>Sordariomycetes</taxon>
        <taxon>Xylariomycetidae</taxon>
        <taxon>Xylariales</taxon>
        <taxon>Xylariaceae</taxon>
        <taxon>Xylaria</taxon>
    </lineage>
</organism>
<feature type="compositionally biased region" description="Low complexity" evidence="6">
    <location>
        <begin position="79"/>
        <end position="99"/>
    </location>
</feature>
<dbReference type="GO" id="GO:0008270">
    <property type="term" value="F:zinc ion binding"/>
    <property type="evidence" value="ECO:0007669"/>
    <property type="project" value="InterPro"/>
</dbReference>
<feature type="region of interest" description="Disordered" evidence="6">
    <location>
        <begin position="70"/>
        <end position="121"/>
    </location>
</feature>
<dbReference type="Pfam" id="PF00172">
    <property type="entry name" value="Zn_clus"/>
    <property type="match status" value="1"/>
</dbReference>
<evidence type="ECO:0000256" key="2">
    <source>
        <dbReference type="ARBA" id="ARBA00022723"/>
    </source>
</evidence>
<evidence type="ECO:0000259" key="7">
    <source>
        <dbReference type="PROSITE" id="PS50048"/>
    </source>
</evidence>
<proteinExistence type="predicted"/>
<feature type="domain" description="Zn(2)-C6 fungal-type" evidence="7">
    <location>
        <begin position="36"/>
        <end position="66"/>
    </location>
</feature>
<dbReference type="SUPFAM" id="SSF57701">
    <property type="entry name" value="Zn2/Cys6 DNA-binding domain"/>
    <property type="match status" value="1"/>
</dbReference>
<accession>A0A9W8NPM7</accession>
<evidence type="ECO:0000313" key="9">
    <source>
        <dbReference type="Proteomes" id="UP001148614"/>
    </source>
</evidence>
<dbReference type="AlphaFoldDB" id="A0A9W8NPM7"/>
<evidence type="ECO:0000256" key="6">
    <source>
        <dbReference type="SAM" id="MobiDB-lite"/>
    </source>
</evidence>
<dbReference type="CDD" id="cd00067">
    <property type="entry name" value="GAL4"/>
    <property type="match status" value="1"/>
</dbReference>
<keyword evidence="9" id="KW-1185">Reference proteome</keyword>
<evidence type="ECO:0000256" key="3">
    <source>
        <dbReference type="ARBA" id="ARBA00023015"/>
    </source>
</evidence>
<keyword evidence="2" id="KW-0479">Metal-binding</keyword>